<proteinExistence type="inferred from homology"/>
<keyword evidence="6" id="KW-1185">Reference proteome</keyword>
<name>A0AAV5KL03_9ROSI</name>
<comment type="similarity">
    <text evidence="1">Belongs to the 'GDSL' lipolytic enzyme family.</text>
</comment>
<evidence type="ECO:0000256" key="3">
    <source>
        <dbReference type="ARBA" id="ARBA00022801"/>
    </source>
</evidence>
<gene>
    <name evidence="5" type="ORF">SLEP1_g34641</name>
</gene>
<evidence type="ECO:0000256" key="2">
    <source>
        <dbReference type="ARBA" id="ARBA00022729"/>
    </source>
</evidence>
<dbReference type="InterPro" id="IPR001087">
    <property type="entry name" value="GDSL"/>
</dbReference>
<dbReference type="PANTHER" id="PTHR22835">
    <property type="entry name" value="ZINC FINGER FYVE DOMAIN CONTAINING PROTEIN"/>
    <property type="match status" value="1"/>
</dbReference>
<reference evidence="5 6" key="1">
    <citation type="journal article" date="2021" name="Commun. Biol.">
        <title>The genome of Shorea leprosula (Dipterocarpaceae) highlights the ecological relevance of drought in aseasonal tropical rainforests.</title>
        <authorList>
            <person name="Ng K.K.S."/>
            <person name="Kobayashi M.J."/>
            <person name="Fawcett J.A."/>
            <person name="Hatakeyama M."/>
            <person name="Paape T."/>
            <person name="Ng C.H."/>
            <person name="Ang C.C."/>
            <person name="Tnah L.H."/>
            <person name="Lee C.T."/>
            <person name="Nishiyama T."/>
            <person name="Sese J."/>
            <person name="O'Brien M.J."/>
            <person name="Copetti D."/>
            <person name="Mohd Noor M.I."/>
            <person name="Ong R.C."/>
            <person name="Putra M."/>
            <person name="Sireger I.Z."/>
            <person name="Indrioko S."/>
            <person name="Kosugi Y."/>
            <person name="Izuno A."/>
            <person name="Isagi Y."/>
            <person name="Lee S.L."/>
            <person name="Shimizu K.K."/>
        </authorList>
    </citation>
    <scope>NUCLEOTIDE SEQUENCE [LARGE SCALE GENOMIC DNA]</scope>
    <source>
        <strain evidence="5">214</strain>
    </source>
</reference>
<dbReference type="InterPro" id="IPR035669">
    <property type="entry name" value="SGNH_plant_lipase-like"/>
</dbReference>
<sequence length="397" mass="43296">MAHTQTPPSLMFILQSKQPFHPAMAPSKVACYLVFALSSCILLCNAQILHPCEFDAIYQLGDSISDTGNLIRENPSSVYAKPPYGQSYGNGKPTGRCSDGLLMIDFFAQSAGIPFLEPYLKIKKGASNAAANGVNFAVAGSTALSARVLATKGILNPLTVTSLSEQLDWMETYFRALCSGDKDKCSEKLKTALFLVGEIGGNDYNYAFLEGKTIAQIKAMVPEIVQAIKTAVSRVIGFGATRVVVPGNFPIGCIPIYLTSYKTKNSSAYDELHCLKSLNDVSTYHNNILQQAIKDLRKENPNVVVVYGDYFNAYLWIVRNAERLGFDAESVQKSCCGNGGDYNFSIMSMCGASGVPVCANPNQHLSWDGIHSTQQAYKYMADWLLRDIVSELKCKTA</sequence>
<keyword evidence="4" id="KW-0325">Glycoprotein</keyword>
<organism evidence="5 6">
    <name type="scientific">Rubroshorea leprosula</name>
    <dbReference type="NCBI Taxonomy" id="152421"/>
    <lineage>
        <taxon>Eukaryota</taxon>
        <taxon>Viridiplantae</taxon>
        <taxon>Streptophyta</taxon>
        <taxon>Embryophyta</taxon>
        <taxon>Tracheophyta</taxon>
        <taxon>Spermatophyta</taxon>
        <taxon>Magnoliopsida</taxon>
        <taxon>eudicotyledons</taxon>
        <taxon>Gunneridae</taxon>
        <taxon>Pentapetalae</taxon>
        <taxon>rosids</taxon>
        <taxon>malvids</taxon>
        <taxon>Malvales</taxon>
        <taxon>Dipterocarpaceae</taxon>
        <taxon>Rubroshorea</taxon>
    </lineage>
</organism>
<accession>A0AAV5KL03</accession>
<keyword evidence="3" id="KW-0378">Hydrolase</keyword>
<dbReference type="EMBL" id="BPVZ01000068">
    <property type="protein sequence ID" value="GKV25163.1"/>
    <property type="molecule type" value="Genomic_DNA"/>
</dbReference>
<evidence type="ECO:0000313" key="5">
    <source>
        <dbReference type="EMBL" id="GKV25163.1"/>
    </source>
</evidence>
<dbReference type="InterPro" id="IPR036514">
    <property type="entry name" value="SGNH_hydro_sf"/>
</dbReference>
<dbReference type="Proteomes" id="UP001054252">
    <property type="component" value="Unassembled WGS sequence"/>
</dbReference>
<evidence type="ECO:0000256" key="4">
    <source>
        <dbReference type="ARBA" id="ARBA00023180"/>
    </source>
</evidence>
<protein>
    <submittedName>
        <fullName evidence="5">Uncharacterized protein</fullName>
    </submittedName>
</protein>
<evidence type="ECO:0000313" key="6">
    <source>
        <dbReference type="Proteomes" id="UP001054252"/>
    </source>
</evidence>
<dbReference type="AlphaFoldDB" id="A0AAV5KL03"/>
<dbReference type="SUPFAM" id="SSF52266">
    <property type="entry name" value="SGNH hydrolase"/>
    <property type="match status" value="1"/>
</dbReference>
<dbReference type="CDD" id="cd01837">
    <property type="entry name" value="SGNH_plant_lipase_like"/>
    <property type="match status" value="1"/>
</dbReference>
<evidence type="ECO:0000256" key="1">
    <source>
        <dbReference type="ARBA" id="ARBA00008668"/>
    </source>
</evidence>
<keyword evidence="2" id="KW-0732">Signal</keyword>
<dbReference type="GO" id="GO:0016788">
    <property type="term" value="F:hydrolase activity, acting on ester bonds"/>
    <property type="evidence" value="ECO:0007669"/>
    <property type="project" value="InterPro"/>
</dbReference>
<dbReference type="PANTHER" id="PTHR22835:SF654">
    <property type="entry name" value="ACETYLAJMALAN ESTERASE-LIKE"/>
    <property type="match status" value="1"/>
</dbReference>
<dbReference type="Gene3D" id="3.40.50.1110">
    <property type="entry name" value="SGNH hydrolase"/>
    <property type="match status" value="1"/>
</dbReference>
<comment type="caution">
    <text evidence="5">The sequence shown here is derived from an EMBL/GenBank/DDBJ whole genome shotgun (WGS) entry which is preliminary data.</text>
</comment>
<dbReference type="Pfam" id="PF00657">
    <property type="entry name" value="Lipase_GDSL"/>
    <property type="match status" value="1"/>
</dbReference>